<feature type="transmembrane region" description="Helical" evidence="2">
    <location>
        <begin position="43"/>
        <end position="71"/>
    </location>
</feature>
<accession>A0ABN5B9F6</accession>
<dbReference type="PROSITE" id="PS50887">
    <property type="entry name" value="GGDEF"/>
    <property type="match status" value="1"/>
</dbReference>
<feature type="transmembrane region" description="Helical" evidence="2">
    <location>
        <begin position="115"/>
        <end position="136"/>
    </location>
</feature>
<dbReference type="NCBIfam" id="TIGR00254">
    <property type="entry name" value="GGDEF"/>
    <property type="match status" value="1"/>
</dbReference>
<dbReference type="InterPro" id="IPR009875">
    <property type="entry name" value="PilZ_domain"/>
</dbReference>
<feature type="transmembrane region" description="Helical" evidence="2">
    <location>
        <begin position="77"/>
        <end position="95"/>
    </location>
</feature>
<dbReference type="InterPro" id="IPR043128">
    <property type="entry name" value="Rev_trsase/Diguanyl_cyclase"/>
</dbReference>
<dbReference type="Pfam" id="PF07238">
    <property type="entry name" value="PilZ"/>
    <property type="match status" value="1"/>
</dbReference>
<dbReference type="Gene3D" id="3.30.450.20">
    <property type="entry name" value="PAS domain"/>
    <property type="match status" value="1"/>
</dbReference>
<sequence length="888" mass="96240">MRIGMFGQKKSPQETAEAPTIHRRSQGAVEGLSGINPISAVSLLAICALWPIVIGVRTLALTITVVAGGFALSDVSLPLVMAILVSIVIDILIYLPSVSTRARQLAGVRFPRMLAWVVCLSSAAYSFALLSISHTLGPVGELFGLIALLGALLPSLVVLVPHRMLMFLASASTAAGVLAACGELQFMIGAMVFLPAMLLVALIRSKEDHEAEAKVDQQKLNNERARCLLSDYEKSGRGWFWETDRHGRIVYISHEAISAIEADPDTIIGQPLSSVICSPGAEGGGSERTFNFHFSARTAFNDLAVHVAQSAEERAWSLSGGPFYNEFGQFVGFRGHGTDLTEVKRSHEAVTQLARYDNLTGLANRLYIKELFEKALVGHRGEPNPCSLFLLDLDRFKQVNDTLGHPIGDALLKQVSERLKRTIGDSGEVGRLGGDEFQVVLPGIISEERLADIARSVIVNLSHPYMVEGNQIVIGASVGIAIADGRHVSGAETLIRNADLALYSAKENGRGIWKFYSEDMHKVAHERRALEGELRAALQAGGMSIAYQPVVNVATETISGFEALARWEHPVRGPISPGVFVPIAEESGLIMQLGEWVLRTACADAAAWPRQVRIAVNVSPMQFADPAFPAIVLNALAQSGLEPERLELEITESVFLDDKLDAARIFERLKAIGVRLALDDFGTGYSALGYLRTAPFDKIKIDQSFVRGAAQSGSANSAIIRSIVSLAEALNMETTAEGAETIDELELIRSLGCSHVQGYIYGKPLGLKEANERLAGVDSHVEPIGHKHSRETRYKVLRTIGIHHDGYCYPARIKNISPGGALIEGLWDVPPGTEFEVALGVNLKVRAVARWSVEDCTGLQFELPISLEKFRRSSPPQISTGLPELLRA</sequence>
<dbReference type="SMART" id="SM00267">
    <property type="entry name" value="GGDEF"/>
    <property type="match status" value="1"/>
</dbReference>
<reference evidence="5 6" key="1">
    <citation type="submission" date="2017-03" db="EMBL/GenBank/DDBJ databases">
        <title>Complete genome sequence of Blastomonas fulva degrading microcsystin LR.</title>
        <authorList>
            <person name="Lee H.-g."/>
            <person name="Jin L."/>
            <person name="oh H.-M."/>
        </authorList>
    </citation>
    <scope>NUCLEOTIDE SEQUENCE [LARGE SCALE GENOMIC DNA]</scope>
    <source>
        <strain evidence="5 6">T2</strain>
    </source>
</reference>
<evidence type="ECO:0000259" key="4">
    <source>
        <dbReference type="PROSITE" id="PS50887"/>
    </source>
</evidence>
<keyword evidence="2" id="KW-0472">Membrane</keyword>
<dbReference type="InterPro" id="IPR035965">
    <property type="entry name" value="PAS-like_dom_sf"/>
</dbReference>
<protein>
    <submittedName>
        <fullName evidence="5">Diguanylate cyclase</fullName>
    </submittedName>
</protein>
<dbReference type="SUPFAM" id="SSF55785">
    <property type="entry name" value="PYP-like sensor domain (PAS domain)"/>
    <property type="match status" value="1"/>
</dbReference>
<dbReference type="CDD" id="cd00130">
    <property type="entry name" value="PAS"/>
    <property type="match status" value="1"/>
</dbReference>
<dbReference type="Pfam" id="PF00990">
    <property type="entry name" value="GGDEF"/>
    <property type="match status" value="1"/>
</dbReference>
<dbReference type="InterPro" id="IPR001633">
    <property type="entry name" value="EAL_dom"/>
</dbReference>
<dbReference type="EMBL" id="CP020083">
    <property type="protein sequence ID" value="ASR52933.1"/>
    <property type="molecule type" value="Genomic_DNA"/>
</dbReference>
<keyword evidence="2" id="KW-0812">Transmembrane</keyword>
<dbReference type="SUPFAM" id="SSF141371">
    <property type="entry name" value="PilZ domain-like"/>
    <property type="match status" value="1"/>
</dbReference>
<dbReference type="InterPro" id="IPR052155">
    <property type="entry name" value="Biofilm_reg_signaling"/>
</dbReference>
<dbReference type="Gene3D" id="3.20.20.450">
    <property type="entry name" value="EAL domain"/>
    <property type="match status" value="1"/>
</dbReference>
<dbReference type="PANTHER" id="PTHR44757:SF2">
    <property type="entry name" value="BIOFILM ARCHITECTURE MAINTENANCE PROTEIN MBAA"/>
    <property type="match status" value="1"/>
</dbReference>
<dbReference type="InterPro" id="IPR035919">
    <property type="entry name" value="EAL_sf"/>
</dbReference>
<name>A0ABN5B9F6_9SPHN</name>
<keyword evidence="2" id="KW-1133">Transmembrane helix</keyword>
<evidence type="ECO:0000256" key="1">
    <source>
        <dbReference type="SAM" id="MobiDB-lite"/>
    </source>
</evidence>
<dbReference type="SUPFAM" id="SSF55073">
    <property type="entry name" value="Nucleotide cyclase"/>
    <property type="match status" value="1"/>
</dbReference>
<proteinExistence type="predicted"/>
<dbReference type="InterPro" id="IPR000160">
    <property type="entry name" value="GGDEF_dom"/>
</dbReference>
<dbReference type="PROSITE" id="PS50883">
    <property type="entry name" value="EAL"/>
    <property type="match status" value="1"/>
</dbReference>
<evidence type="ECO:0000313" key="5">
    <source>
        <dbReference type="EMBL" id="ASR52933.1"/>
    </source>
</evidence>
<evidence type="ECO:0000259" key="3">
    <source>
        <dbReference type="PROSITE" id="PS50883"/>
    </source>
</evidence>
<dbReference type="CDD" id="cd01949">
    <property type="entry name" value="GGDEF"/>
    <property type="match status" value="1"/>
</dbReference>
<feature type="transmembrane region" description="Helical" evidence="2">
    <location>
        <begin position="174"/>
        <end position="203"/>
    </location>
</feature>
<dbReference type="SUPFAM" id="SSF141868">
    <property type="entry name" value="EAL domain-like"/>
    <property type="match status" value="1"/>
</dbReference>
<dbReference type="Proteomes" id="UP000258016">
    <property type="component" value="Chromosome"/>
</dbReference>
<dbReference type="Pfam" id="PF00563">
    <property type="entry name" value="EAL"/>
    <property type="match status" value="1"/>
</dbReference>
<dbReference type="InterPro" id="IPR000014">
    <property type="entry name" value="PAS"/>
</dbReference>
<feature type="region of interest" description="Disordered" evidence="1">
    <location>
        <begin position="1"/>
        <end position="22"/>
    </location>
</feature>
<evidence type="ECO:0000256" key="2">
    <source>
        <dbReference type="SAM" id="Phobius"/>
    </source>
</evidence>
<feature type="domain" description="GGDEF" evidence="4">
    <location>
        <begin position="384"/>
        <end position="518"/>
    </location>
</feature>
<dbReference type="CDD" id="cd01948">
    <property type="entry name" value="EAL"/>
    <property type="match status" value="1"/>
</dbReference>
<keyword evidence="6" id="KW-1185">Reference proteome</keyword>
<dbReference type="InterPro" id="IPR029787">
    <property type="entry name" value="Nucleotide_cyclase"/>
</dbReference>
<dbReference type="PANTHER" id="PTHR44757">
    <property type="entry name" value="DIGUANYLATE CYCLASE DGCP"/>
    <property type="match status" value="1"/>
</dbReference>
<gene>
    <name evidence="5" type="ORF">B5J99_16930</name>
</gene>
<organism evidence="5 6">
    <name type="scientific">Blastomonas fulva</name>
    <dbReference type="NCBI Taxonomy" id="1550728"/>
    <lineage>
        <taxon>Bacteria</taxon>
        <taxon>Pseudomonadati</taxon>
        <taxon>Pseudomonadota</taxon>
        <taxon>Alphaproteobacteria</taxon>
        <taxon>Sphingomonadales</taxon>
        <taxon>Sphingomonadaceae</taxon>
        <taxon>Blastomonas</taxon>
    </lineage>
</organism>
<feature type="domain" description="EAL" evidence="3">
    <location>
        <begin position="527"/>
        <end position="778"/>
    </location>
</feature>
<dbReference type="SMART" id="SM00052">
    <property type="entry name" value="EAL"/>
    <property type="match status" value="1"/>
</dbReference>
<evidence type="ECO:0000313" key="6">
    <source>
        <dbReference type="Proteomes" id="UP000258016"/>
    </source>
</evidence>
<feature type="transmembrane region" description="Helical" evidence="2">
    <location>
        <begin position="142"/>
        <end position="162"/>
    </location>
</feature>
<dbReference type="Gene3D" id="3.30.70.270">
    <property type="match status" value="1"/>
</dbReference>